<dbReference type="Proteomes" id="UP000799423">
    <property type="component" value="Unassembled WGS sequence"/>
</dbReference>
<proteinExistence type="predicted"/>
<dbReference type="AlphaFoldDB" id="A0A6A7BLV1"/>
<dbReference type="EMBL" id="MU006291">
    <property type="protein sequence ID" value="KAF2855128.1"/>
    <property type="molecule type" value="Genomic_DNA"/>
</dbReference>
<feature type="compositionally biased region" description="Basic and acidic residues" evidence="1">
    <location>
        <begin position="90"/>
        <end position="101"/>
    </location>
</feature>
<keyword evidence="4" id="KW-1185">Reference proteome</keyword>
<name>A0A6A7BLV1_9PLEO</name>
<sequence length="626" mass="70202">MQPHQPSYYALKLSAENGCRLCNFFCIALRDGDGQNSAAAWSQVSAQYPGRQISLVAWGGVEKNFDRIHIATTGDIPSSDEESDAELDDPTMHPDHQRGDLNGRINGRPLPKNCGDSDEDFATIDQWLAACCSQHSHCRKPDSYTSLPTRVIDVGIMEGRVEPYLIESKGLSGLYVTLSHCWGGEVALTTTTKNIDVRQRGIPLDSMPKTFRDAVFVTRKLGIRYLWIDSLCILQDSADDWQRESGVMEAVYRNGYLNLSARSATNSSVGFFFQRAPEPPACRLNWTGTDRRGDEVQGSLYIRSPEQPAESVRQSPCDRRGWILQEQLLSPRVLYFGSDQLQWECCEASLRQDGRLDDDALDRFGNFPHLKVVLGLSAISASTYACDSRSHSWWAILVQEYTRRQLTIVTDKLPAISGLAMAYQKITGYTYISGAWQEEMPRALAWRKPRGVDMLVCPKQPTWSWAKMSGQVHFAATWPEQVMEAECTIVGVRVQRVQSMNRFDDITAAEVDMRGHVLQVLHRSVPETPSGYPGNSIFTIDGHELGFIVEDAPISLWPNDTELYCVLITTGPSPSGIVLSRYQCGRQKGFFRRIGFLVANSTRGENGQMLSDEQFLKTELRTITIL</sequence>
<dbReference type="PANTHER" id="PTHR33112">
    <property type="entry name" value="DOMAIN PROTEIN, PUTATIVE-RELATED"/>
    <property type="match status" value="1"/>
</dbReference>
<evidence type="ECO:0000313" key="3">
    <source>
        <dbReference type="EMBL" id="KAF2855128.1"/>
    </source>
</evidence>
<feature type="compositionally biased region" description="Acidic residues" evidence="1">
    <location>
        <begin position="78"/>
        <end position="89"/>
    </location>
</feature>
<protein>
    <submittedName>
        <fullName evidence="3">HET-domain-containing protein</fullName>
    </submittedName>
</protein>
<evidence type="ECO:0000259" key="2">
    <source>
        <dbReference type="Pfam" id="PF06985"/>
    </source>
</evidence>
<reference evidence="3" key="1">
    <citation type="submission" date="2020-01" db="EMBL/GenBank/DDBJ databases">
        <authorList>
            <consortium name="DOE Joint Genome Institute"/>
            <person name="Haridas S."/>
            <person name="Albert R."/>
            <person name="Binder M."/>
            <person name="Bloem J."/>
            <person name="Labutti K."/>
            <person name="Salamov A."/>
            <person name="Andreopoulos B."/>
            <person name="Baker S.E."/>
            <person name="Barry K."/>
            <person name="Bills G."/>
            <person name="Bluhm B.H."/>
            <person name="Cannon C."/>
            <person name="Castanera R."/>
            <person name="Culley D.E."/>
            <person name="Daum C."/>
            <person name="Ezra D."/>
            <person name="Gonzalez J.B."/>
            <person name="Henrissat B."/>
            <person name="Kuo A."/>
            <person name="Liang C."/>
            <person name="Lipzen A."/>
            <person name="Lutzoni F."/>
            <person name="Magnuson J."/>
            <person name="Mondo S."/>
            <person name="Nolan M."/>
            <person name="Ohm R."/>
            <person name="Pangilinan J."/>
            <person name="Park H.-J."/>
            <person name="Ramirez L."/>
            <person name="Alfaro M."/>
            <person name="Sun H."/>
            <person name="Tritt A."/>
            <person name="Yoshinaga Y."/>
            <person name="Zwiers L.-H."/>
            <person name="Turgeon B.G."/>
            <person name="Goodwin S.B."/>
            <person name="Spatafora J.W."/>
            <person name="Crous P.W."/>
            <person name="Grigoriev I.V."/>
        </authorList>
    </citation>
    <scope>NUCLEOTIDE SEQUENCE</scope>
    <source>
        <strain evidence="3">IPT5</strain>
    </source>
</reference>
<evidence type="ECO:0000256" key="1">
    <source>
        <dbReference type="SAM" id="MobiDB-lite"/>
    </source>
</evidence>
<feature type="domain" description="Heterokaryon incompatibility" evidence="2">
    <location>
        <begin position="175"/>
        <end position="326"/>
    </location>
</feature>
<dbReference type="Pfam" id="PF06985">
    <property type="entry name" value="HET"/>
    <property type="match status" value="1"/>
</dbReference>
<gene>
    <name evidence="3" type="ORF">T440DRAFT_539241</name>
</gene>
<dbReference type="OrthoDB" id="3486565at2759"/>
<dbReference type="PANTHER" id="PTHR33112:SF8">
    <property type="entry name" value="HETEROKARYON INCOMPATIBILITY DOMAIN-CONTAINING PROTEIN"/>
    <property type="match status" value="1"/>
</dbReference>
<evidence type="ECO:0000313" key="4">
    <source>
        <dbReference type="Proteomes" id="UP000799423"/>
    </source>
</evidence>
<accession>A0A6A7BLV1</accession>
<organism evidence="3 4">
    <name type="scientific">Plenodomus tracheiphilus IPT5</name>
    <dbReference type="NCBI Taxonomy" id="1408161"/>
    <lineage>
        <taxon>Eukaryota</taxon>
        <taxon>Fungi</taxon>
        <taxon>Dikarya</taxon>
        <taxon>Ascomycota</taxon>
        <taxon>Pezizomycotina</taxon>
        <taxon>Dothideomycetes</taxon>
        <taxon>Pleosporomycetidae</taxon>
        <taxon>Pleosporales</taxon>
        <taxon>Pleosporineae</taxon>
        <taxon>Leptosphaeriaceae</taxon>
        <taxon>Plenodomus</taxon>
    </lineage>
</organism>
<dbReference type="InterPro" id="IPR010730">
    <property type="entry name" value="HET"/>
</dbReference>
<feature type="region of interest" description="Disordered" evidence="1">
    <location>
        <begin position="72"/>
        <end position="106"/>
    </location>
</feature>